<name>A0A218ZB30_9HELO</name>
<dbReference type="PANTHER" id="PTHR37534:SF46">
    <property type="entry name" value="ZN(II)2CYS6 TRANSCRIPTION FACTOR (EUROFUNG)"/>
    <property type="match status" value="1"/>
</dbReference>
<dbReference type="GO" id="GO:0000981">
    <property type="term" value="F:DNA-binding transcription factor activity, RNA polymerase II-specific"/>
    <property type="evidence" value="ECO:0007669"/>
    <property type="project" value="InterPro"/>
</dbReference>
<accession>A0A218ZB30</accession>
<dbReference type="Proteomes" id="UP000242519">
    <property type="component" value="Unassembled WGS sequence"/>
</dbReference>
<dbReference type="AlphaFoldDB" id="A0A218ZB30"/>
<dbReference type="SUPFAM" id="SSF57701">
    <property type="entry name" value="Zn2/Cys6 DNA-binding domain"/>
    <property type="match status" value="1"/>
</dbReference>
<sequence length="473" mass="52489">MSSSKVQGRPLPCPCSLEYNSMSPTPKCHHGFGLSRDLAVGACKERRVICDLQSPSCAKCIKAGRHCDYGKVKLRWTDGVASRGLLAGKKIPLPMYNPPVMVKSNEHHMLYFEYELLPRFTISNNVMRIDLSELSKDPILLQSVVAVANAHATYRSANAKALSLSKIEDRNNALGLFRKHLMGSHTDEASHSLFIANVLLCILDGIIEPVTESSATHYHLLGGQAILQQWKGVGDIMQTKSDLPVLMLSIFATMDLTHSLLIGKKAFFDAPTWYEFGNCEPWWGNVQADDDFLEIMAITSQLASLGHEVRNFRGTASQGVLISIQIALEQQAARQEAAKHTPEQAAWAAFCACYRLAACVYLYRALGALDVGHELVQQAVTRCMAVIGGEALTEKLHHCILFPVLVIGSHCLVSEQRLSIKKSLVRTATFLSFESIRSLDSFLEKRWAELDRGFKQASWWVYFGDIANVTCLF</sequence>
<dbReference type="Gene3D" id="4.10.240.10">
    <property type="entry name" value="Zn(2)-C6 fungal-type DNA-binding domain"/>
    <property type="match status" value="1"/>
</dbReference>
<gene>
    <name evidence="4" type="ORF">B2J93_6970</name>
</gene>
<evidence type="ECO:0000313" key="5">
    <source>
        <dbReference type="Proteomes" id="UP000242519"/>
    </source>
</evidence>
<dbReference type="CDD" id="cd00067">
    <property type="entry name" value="GAL4"/>
    <property type="match status" value="1"/>
</dbReference>
<dbReference type="PROSITE" id="PS50048">
    <property type="entry name" value="ZN2_CY6_FUNGAL_2"/>
    <property type="match status" value="1"/>
</dbReference>
<evidence type="ECO:0000256" key="2">
    <source>
        <dbReference type="ARBA" id="ARBA00023242"/>
    </source>
</evidence>
<dbReference type="GO" id="GO:0005634">
    <property type="term" value="C:nucleus"/>
    <property type="evidence" value="ECO:0007669"/>
    <property type="project" value="UniProtKB-SubCell"/>
</dbReference>
<dbReference type="InterPro" id="IPR036864">
    <property type="entry name" value="Zn2-C6_fun-type_DNA-bd_sf"/>
</dbReference>
<dbReference type="EMBL" id="MZNU01000088">
    <property type="protein sequence ID" value="OWP04924.1"/>
    <property type="molecule type" value="Genomic_DNA"/>
</dbReference>
<dbReference type="Pfam" id="PF00172">
    <property type="entry name" value="Zn_clus"/>
    <property type="match status" value="1"/>
</dbReference>
<proteinExistence type="predicted"/>
<evidence type="ECO:0000313" key="4">
    <source>
        <dbReference type="EMBL" id="OWP04924.1"/>
    </source>
</evidence>
<feature type="domain" description="Zn(2)-C6 fungal-type" evidence="3">
    <location>
        <begin position="39"/>
        <end position="69"/>
    </location>
</feature>
<comment type="caution">
    <text evidence="4">The sequence shown here is derived from an EMBL/GenBank/DDBJ whole genome shotgun (WGS) entry which is preliminary data.</text>
</comment>
<evidence type="ECO:0000256" key="1">
    <source>
        <dbReference type="ARBA" id="ARBA00004123"/>
    </source>
</evidence>
<dbReference type="InParanoid" id="A0A218ZB30"/>
<dbReference type="InterPro" id="IPR001138">
    <property type="entry name" value="Zn2Cys6_DnaBD"/>
</dbReference>
<organism evidence="4 5">
    <name type="scientific">Diplocarpon coronariae</name>
    <dbReference type="NCBI Taxonomy" id="2795749"/>
    <lineage>
        <taxon>Eukaryota</taxon>
        <taxon>Fungi</taxon>
        <taxon>Dikarya</taxon>
        <taxon>Ascomycota</taxon>
        <taxon>Pezizomycotina</taxon>
        <taxon>Leotiomycetes</taxon>
        <taxon>Helotiales</taxon>
        <taxon>Drepanopezizaceae</taxon>
        <taxon>Diplocarpon</taxon>
    </lineage>
</organism>
<evidence type="ECO:0000259" key="3">
    <source>
        <dbReference type="PROSITE" id="PS50048"/>
    </source>
</evidence>
<keyword evidence="5" id="KW-1185">Reference proteome</keyword>
<dbReference type="PANTHER" id="PTHR37534">
    <property type="entry name" value="TRANSCRIPTIONAL ACTIVATOR PROTEIN UGA3"/>
    <property type="match status" value="1"/>
</dbReference>
<reference evidence="4 5" key="1">
    <citation type="submission" date="2017-04" db="EMBL/GenBank/DDBJ databases">
        <title>Draft genome sequence of Marssonina coronaria NL1: causal agent of apple blotch.</title>
        <authorList>
            <person name="Cheng Q."/>
        </authorList>
    </citation>
    <scope>NUCLEOTIDE SEQUENCE [LARGE SCALE GENOMIC DNA]</scope>
    <source>
        <strain evidence="4 5">NL1</strain>
    </source>
</reference>
<comment type="subcellular location">
    <subcellularLocation>
        <location evidence="1">Nucleus</location>
    </subcellularLocation>
</comment>
<dbReference type="Pfam" id="PF11951">
    <property type="entry name" value="Fungal_trans_2"/>
    <property type="match status" value="1"/>
</dbReference>
<dbReference type="OrthoDB" id="3251668at2759"/>
<protein>
    <recommendedName>
        <fullName evidence="3">Zn(2)-C6 fungal-type domain-containing protein</fullName>
    </recommendedName>
</protein>
<keyword evidence="2" id="KW-0539">Nucleus</keyword>
<dbReference type="GO" id="GO:0008270">
    <property type="term" value="F:zinc ion binding"/>
    <property type="evidence" value="ECO:0007669"/>
    <property type="project" value="InterPro"/>
</dbReference>
<dbReference type="InterPro" id="IPR021858">
    <property type="entry name" value="Fun_TF"/>
</dbReference>